<dbReference type="EMBL" id="JBDFQZ010000008">
    <property type="protein sequence ID" value="KAK9700047.1"/>
    <property type="molecule type" value="Genomic_DNA"/>
</dbReference>
<evidence type="ECO:0008006" key="3">
    <source>
        <dbReference type="Google" id="ProtNLM"/>
    </source>
</evidence>
<dbReference type="PANTHER" id="PTHR33103">
    <property type="entry name" value="OS01G0153900 PROTEIN"/>
    <property type="match status" value="1"/>
</dbReference>
<dbReference type="AlphaFoldDB" id="A0AAW1JAK4"/>
<organism evidence="1 2">
    <name type="scientific">Saponaria officinalis</name>
    <name type="common">Common soapwort</name>
    <name type="synonym">Lychnis saponaria</name>
    <dbReference type="NCBI Taxonomy" id="3572"/>
    <lineage>
        <taxon>Eukaryota</taxon>
        <taxon>Viridiplantae</taxon>
        <taxon>Streptophyta</taxon>
        <taxon>Embryophyta</taxon>
        <taxon>Tracheophyta</taxon>
        <taxon>Spermatophyta</taxon>
        <taxon>Magnoliopsida</taxon>
        <taxon>eudicotyledons</taxon>
        <taxon>Gunneridae</taxon>
        <taxon>Pentapetalae</taxon>
        <taxon>Caryophyllales</taxon>
        <taxon>Caryophyllaceae</taxon>
        <taxon>Caryophylleae</taxon>
        <taxon>Saponaria</taxon>
    </lineage>
</organism>
<sequence length="230" mass="24663">MAETKVCLKLLIDTKANKVLFAEAGKQFVDFLFHIMSLPVGTVVKLLNVKNMVGSLGSLYSSINMLNTDYFRTNVSKNVVLHPKSAVDVPLLSLEHSAANCAETTKFYRCCSSKHSSYITDCQGTACPICGGGMITVVSLVKAPTSAGVASTSVGTDGYVKGVVTYMVMDNLEVRPMSTISGITLIHKFHVKDVSCLVEKEVEVGLKEGIALLKASLETKAVLTTVFMGK</sequence>
<dbReference type="Pfam" id="PF05056">
    <property type="entry name" value="DUF674"/>
    <property type="match status" value="1"/>
</dbReference>
<name>A0AAW1JAK4_SAPOF</name>
<gene>
    <name evidence="1" type="ORF">RND81_08G213900</name>
</gene>
<proteinExistence type="predicted"/>
<reference evidence="1" key="1">
    <citation type="submission" date="2024-03" db="EMBL/GenBank/DDBJ databases">
        <title>WGS assembly of Saponaria officinalis var. Norfolk2.</title>
        <authorList>
            <person name="Jenkins J."/>
            <person name="Shu S."/>
            <person name="Grimwood J."/>
            <person name="Barry K."/>
            <person name="Goodstein D."/>
            <person name="Schmutz J."/>
            <person name="Leebens-Mack J."/>
            <person name="Osbourn A."/>
        </authorList>
    </citation>
    <scope>NUCLEOTIDE SEQUENCE [LARGE SCALE GENOMIC DNA]</scope>
    <source>
        <strain evidence="1">JIC</strain>
    </source>
</reference>
<protein>
    <recommendedName>
        <fullName evidence="3">DUF674 domain-containing protein</fullName>
    </recommendedName>
</protein>
<dbReference type="PANTHER" id="PTHR33103:SF19">
    <property type="entry name" value="OS09G0544700 PROTEIN"/>
    <property type="match status" value="1"/>
</dbReference>
<dbReference type="InterPro" id="IPR007750">
    <property type="entry name" value="DUF674"/>
</dbReference>
<keyword evidence="2" id="KW-1185">Reference proteome</keyword>
<accession>A0AAW1JAK4</accession>
<comment type="caution">
    <text evidence="1">The sequence shown here is derived from an EMBL/GenBank/DDBJ whole genome shotgun (WGS) entry which is preliminary data.</text>
</comment>
<dbReference type="Proteomes" id="UP001443914">
    <property type="component" value="Unassembled WGS sequence"/>
</dbReference>
<evidence type="ECO:0000313" key="2">
    <source>
        <dbReference type="Proteomes" id="UP001443914"/>
    </source>
</evidence>
<evidence type="ECO:0000313" key="1">
    <source>
        <dbReference type="EMBL" id="KAK9700047.1"/>
    </source>
</evidence>